<feature type="domain" description="PiggyBac transposable element-derived protein" evidence="1">
    <location>
        <begin position="1"/>
        <end position="140"/>
    </location>
</feature>
<comment type="caution">
    <text evidence="2">The sequence shown here is derived from an EMBL/GenBank/DDBJ whole genome shotgun (WGS) entry which is preliminary data.</text>
</comment>
<evidence type="ECO:0000313" key="2">
    <source>
        <dbReference type="EMBL" id="KAI7805246.1"/>
    </source>
</evidence>
<dbReference type="PANTHER" id="PTHR46599:SF3">
    <property type="entry name" value="PIGGYBAC TRANSPOSABLE ELEMENT-DERIVED PROTEIN 4"/>
    <property type="match status" value="1"/>
</dbReference>
<gene>
    <name evidence="2" type="ORF">IRJ41_002782</name>
</gene>
<proteinExistence type="predicted"/>
<dbReference type="Proteomes" id="UP001059041">
    <property type="component" value="Linkage Group LG9"/>
</dbReference>
<keyword evidence="3" id="KW-1185">Reference proteome</keyword>
<dbReference type="EMBL" id="JAFHDT010000009">
    <property type="protein sequence ID" value="KAI7805246.1"/>
    <property type="molecule type" value="Genomic_DNA"/>
</dbReference>
<evidence type="ECO:0000259" key="1">
    <source>
        <dbReference type="Pfam" id="PF13843"/>
    </source>
</evidence>
<dbReference type="PANTHER" id="PTHR46599">
    <property type="entry name" value="PIGGYBAC TRANSPOSABLE ELEMENT-DERIVED PROTEIN 4"/>
    <property type="match status" value="1"/>
</dbReference>
<protein>
    <submittedName>
        <fullName evidence="2">PiggyBac transposable element-derived protein 4-like</fullName>
    </submittedName>
</protein>
<name>A0A9W7WN74_TRIRA</name>
<reference evidence="2" key="1">
    <citation type="submission" date="2021-02" db="EMBL/GenBank/DDBJ databases">
        <title>Comparative genomics reveals that relaxation of natural selection precedes convergent phenotypic evolution of cavefish.</title>
        <authorList>
            <person name="Peng Z."/>
        </authorList>
    </citation>
    <scope>NUCLEOTIDE SEQUENCE</scope>
    <source>
        <tissue evidence="2">Muscle</tissue>
    </source>
</reference>
<organism evidence="2 3">
    <name type="scientific">Triplophysa rosa</name>
    <name type="common">Cave loach</name>
    <dbReference type="NCBI Taxonomy" id="992332"/>
    <lineage>
        <taxon>Eukaryota</taxon>
        <taxon>Metazoa</taxon>
        <taxon>Chordata</taxon>
        <taxon>Craniata</taxon>
        <taxon>Vertebrata</taxon>
        <taxon>Euteleostomi</taxon>
        <taxon>Actinopterygii</taxon>
        <taxon>Neopterygii</taxon>
        <taxon>Teleostei</taxon>
        <taxon>Ostariophysi</taxon>
        <taxon>Cypriniformes</taxon>
        <taxon>Nemacheilidae</taxon>
        <taxon>Triplophysa</taxon>
    </lineage>
</organism>
<dbReference type="AlphaFoldDB" id="A0A9W7WN74"/>
<evidence type="ECO:0000313" key="3">
    <source>
        <dbReference type="Proteomes" id="UP001059041"/>
    </source>
</evidence>
<dbReference type="InterPro" id="IPR029526">
    <property type="entry name" value="PGBD"/>
</dbReference>
<sequence length="339" mass="40106">MKKYIGMLLYMGVMDLPKIRDFWRVKTLFHVPFPATVMTRDRFLTISCNLYISDPLEDAVNDQKRGTEAYDRLHRVKPLLDLIRNRCMSIYHPKQHISVDERMIPTKARLSFKQYMKAKPTKWGIKLFVMADTTLCSGYVIYCDNFYTSPLLFRHLHRLGFGACGTCREGRAGVSSTKQNSLNNRSPRGSIHWIRDDELLFIKWMDTSEVSMCTLRWQNTQDGRKQRVPVPRPVAVQQYNKYMGGWYMTIFQHFLDIAVTNSFNLHKELCAIHQDKPMARRYFLRKWDHLLVSVGNIQRANMGWWRCVQCKRSTLWKCQECDVGLCLQLYRNCFKQHHL</sequence>
<dbReference type="Pfam" id="PF13843">
    <property type="entry name" value="DDE_Tnp_1_7"/>
    <property type="match status" value="1"/>
</dbReference>
<accession>A0A9W7WN74</accession>